<keyword evidence="2" id="KW-1185">Reference proteome</keyword>
<reference evidence="1 2" key="1">
    <citation type="submission" date="2011-11" db="EMBL/GenBank/DDBJ databases">
        <title>Complete sequence of Granulicella mallensis MP5ACTX8.</title>
        <authorList>
            <consortium name="US DOE Joint Genome Institute"/>
            <person name="Lucas S."/>
            <person name="Copeland A."/>
            <person name="Lapidus A."/>
            <person name="Cheng J.-F."/>
            <person name="Goodwin L."/>
            <person name="Pitluck S."/>
            <person name="Peters L."/>
            <person name="Lu M."/>
            <person name="Detter J.C."/>
            <person name="Han C."/>
            <person name="Tapia R."/>
            <person name="Land M."/>
            <person name="Hauser L."/>
            <person name="Kyrpides N."/>
            <person name="Ivanova N."/>
            <person name="Mikhailova N."/>
            <person name="Pagani I."/>
            <person name="Rawat S."/>
            <person name="Mannisto M."/>
            <person name="Haggblom M."/>
            <person name="Woyke T."/>
        </authorList>
    </citation>
    <scope>NUCLEOTIDE SEQUENCE [LARGE SCALE GENOMIC DNA]</scope>
    <source>
        <strain evidence="2">ATCC BAA-1857 / DSM 23137 / MP5ACTX8</strain>
    </source>
</reference>
<dbReference type="HOGENOM" id="CLU_2649368_0_0_0"/>
<dbReference type="AlphaFoldDB" id="G8NWX6"/>
<gene>
    <name evidence="1" type="ordered locus">AciX8_1160</name>
</gene>
<organism evidence="1 2">
    <name type="scientific">Granulicella mallensis (strain ATCC BAA-1857 / DSM 23137 / MP5ACTX8)</name>
    <dbReference type="NCBI Taxonomy" id="682795"/>
    <lineage>
        <taxon>Bacteria</taxon>
        <taxon>Pseudomonadati</taxon>
        <taxon>Acidobacteriota</taxon>
        <taxon>Terriglobia</taxon>
        <taxon>Terriglobales</taxon>
        <taxon>Acidobacteriaceae</taxon>
        <taxon>Granulicella</taxon>
    </lineage>
</organism>
<dbReference type="EMBL" id="CP003130">
    <property type="protein sequence ID" value="AEU35504.1"/>
    <property type="molecule type" value="Genomic_DNA"/>
</dbReference>
<sequence>MWQVANEKTTQAQVPMFCLNPKATNEVIIRKIPIWAIEYPEDTKGSAIEFLISMLVGNYPCSKWPKGCLARADCPW</sequence>
<evidence type="ECO:0000313" key="2">
    <source>
        <dbReference type="Proteomes" id="UP000007113"/>
    </source>
</evidence>
<dbReference type="KEGG" id="gma:AciX8_1160"/>
<proteinExistence type="predicted"/>
<dbReference type="Proteomes" id="UP000007113">
    <property type="component" value="Chromosome"/>
</dbReference>
<evidence type="ECO:0000313" key="1">
    <source>
        <dbReference type="EMBL" id="AEU35504.1"/>
    </source>
</evidence>
<protein>
    <submittedName>
        <fullName evidence="1">Uncharacterized protein</fullName>
    </submittedName>
</protein>
<name>G8NWX6_GRAMM</name>
<accession>G8NWX6</accession>